<protein>
    <submittedName>
        <fullName evidence="1">Adenosylcobinamide amidohydrolase</fullName>
    </submittedName>
</protein>
<dbReference type="InterPro" id="IPR052209">
    <property type="entry name" value="CbiZ"/>
</dbReference>
<gene>
    <name evidence="1" type="ORF">LX83_006874</name>
</gene>
<dbReference type="AlphaFoldDB" id="A0AAE3KJ76"/>
<dbReference type="Proteomes" id="UP001206128">
    <property type="component" value="Unassembled WGS sequence"/>
</dbReference>
<dbReference type="EMBL" id="JAMTCK010000023">
    <property type="protein sequence ID" value="MCP2169986.1"/>
    <property type="molecule type" value="Genomic_DNA"/>
</dbReference>
<organism evidence="1 2">
    <name type="scientific">Goodfellowiella coeruleoviolacea</name>
    <dbReference type="NCBI Taxonomy" id="334858"/>
    <lineage>
        <taxon>Bacteria</taxon>
        <taxon>Bacillati</taxon>
        <taxon>Actinomycetota</taxon>
        <taxon>Actinomycetes</taxon>
        <taxon>Pseudonocardiales</taxon>
        <taxon>Pseudonocardiaceae</taxon>
        <taxon>Goodfellowiella</taxon>
    </lineage>
</organism>
<dbReference type="PANTHER" id="PTHR35336">
    <property type="entry name" value="ADENOSYLCOBINAMIDE AMIDOHYDROLASE"/>
    <property type="match status" value="1"/>
</dbReference>
<name>A0AAE3KJ76_9PSEU</name>
<reference evidence="1" key="1">
    <citation type="submission" date="2022-06" db="EMBL/GenBank/DDBJ databases">
        <title>Genomic Encyclopedia of Archaeal and Bacterial Type Strains, Phase II (KMG-II): from individual species to whole genera.</title>
        <authorList>
            <person name="Goeker M."/>
        </authorList>
    </citation>
    <scope>NUCLEOTIDE SEQUENCE</scope>
    <source>
        <strain evidence="1">DSM 43935</strain>
    </source>
</reference>
<comment type="caution">
    <text evidence="1">The sequence shown here is derived from an EMBL/GenBank/DDBJ whole genome shotgun (WGS) entry which is preliminary data.</text>
</comment>
<dbReference type="PANTHER" id="PTHR35336:SF5">
    <property type="entry name" value="ADENOSYLCOBINAMIDE AMIDOHYDROLASE"/>
    <property type="match status" value="1"/>
</dbReference>
<sequence length="239" mass="24538">MDRAAGLSALSSGAVGQRPPWAERLHWVAGTPVLAWQSEHPWLALSSAVHGGGLGERRWVINASVEKGYDRPDPDRHVTEMADEIGLTGPGVGLLTAVDVRLAVLGADSGVVVSATTGIGLHPTWAASPAPAVASPEPGTINTICWLPVRLSESALVNAVMTVTEAKAQVLRQAGVPGTGTPTDSVVLLCPTTGPAERYGGPRSSVGSALARAAHAAVEAGLRLLTTGGYARSEWPSRG</sequence>
<evidence type="ECO:0000313" key="2">
    <source>
        <dbReference type="Proteomes" id="UP001206128"/>
    </source>
</evidence>
<evidence type="ECO:0000313" key="1">
    <source>
        <dbReference type="EMBL" id="MCP2169986.1"/>
    </source>
</evidence>
<dbReference type="InterPro" id="IPR002808">
    <property type="entry name" value="AdoCbi_amidolase"/>
</dbReference>
<dbReference type="Pfam" id="PF01955">
    <property type="entry name" value="CbiZ"/>
    <property type="match status" value="1"/>
</dbReference>
<proteinExistence type="predicted"/>
<accession>A0AAE3KJ76</accession>
<keyword evidence="2" id="KW-1185">Reference proteome</keyword>